<evidence type="ECO:0000313" key="2">
    <source>
        <dbReference type="Proteomes" id="UP000785679"/>
    </source>
</evidence>
<proteinExistence type="predicted"/>
<reference evidence="1" key="1">
    <citation type="submission" date="2019-06" db="EMBL/GenBank/DDBJ databases">
        <authorList>
            <person name="Zheng W."/>
        </authorList>
    </citation>
    <scope>NUCLEOTIDE SEQUENCE</scope>
    <source>
        <strain evidence="1">QDHG01</strain>
    </source>
</reference>
<dbReference type="Proteomes" id="UP000785679">
    <property type="component" value="Unassembled WGS sequence"/>
</dbReference>
<evidence type="ECO:0000313" key="1">
    <source>
        <dbReference type="EMBL" id="TNV71483.1"/>
    </source>
</evidence>
<gene>
    <name evidence="1" type="ORF">FGO68_gene11021</name>
</gene>
<name>A0A8J8NAP4_HALGN</name>
<protein>
    <submittedName>
        <fullName evidence="1">Uncharacterized protein</fullName>
    </submittedName>
</protein>
<comment type="caution">
    <text evidence="1">The sequence shown here is derived from an EMBL/GenBank/DDBJ whole genome shotgun (WGS) entry which is preliminary data.</text>
</comment>
<dbReference type="AlphaFoldDB" id="A0A8J8NAP4"/>
<organism evidence="1 2">
    <name type="scientific">Halteria grandinella</name>
    <dbReference type="NCBI Taxonomy" id="5974"/>
    <lineage>
        <taxon>Eukaryota</taxon>
        <taxon>Sar</taxon>
        <taxon>Alveolata</taxon>
        <taxon>Ciliophora</taxon>
        <taxon>Intramacronucleata</taxon>
        <taxon>Spirotrichea</taxon>
        <taxon>Stichotrichia</taxon>
        <taxon>Sporadotrichida</taxon>
        <taxon>Halteriidae</taxon>
        <taxon>Halteria</taxon>
    </lineage>
</organism>
<keyword evidence="2" id="KW-1185">Reference proteome</keyword>
<accession>A0A8J8NAP4</accession>
<sequence>MYNILFNNFYLYILFNYKQNLQLNIKKDPQTIYRYLVVQYIRNLEQFGKKTNKYITYQYRSQLNYDLY</sequence>
<dbReference type="EMBL" id="RRYP01029776">
    <property type="protein sequence ID" value="TNV71483.1"/>
    <property type="molecule type" value="Genomic_DNA"/>
</dbReference>